<dbReference type="SFLD" id="SFLDG01135">
    <property type="entry name" value="C1.5.6:_HAD__Beta-PGM__Phospha"/>
    <property type="match status" value="1"/>
</dbReference>
<evidence type="ECO:0000313" key="6">
    <source>
        <dbReference type="Proteomes" id="UP000640274"/>
    </source>
</evidence>
<dbReference type="SFLD" id="SFLDS00003">
    <property type="entry name" value="Haloacid_Dehalogenase"/>
    <property type="match status" value="1"/>
</dbReference>
<dbReference type="InterPro" id="IPR036412">
    <property type="entry name" value="HAD-like_sf"/>
</dbReference>
<dbReference type="PANTHER" id="PTHR46470:SF2">
    <property type="entry name" value="GLYCERALDEHYDE 3-PHOSPHATE PHOSPHATASE"/>
    <property type="match status" value="1"/>
</dbReference>
<dbReference type="AlphaFoldDB" id="A0A934J2F5"/>
<dbReference type="PRINTS" id="PR00413">
    <property type="entry name" value="HADHALOGNASE"/>
</dbReference>
<evidence type="ECO:0000256" key="1">
    <source>
        <dbReference type="ARBA" id="ARBA00001946"/>
    </source>
</evidence>
<protein>
    <submittedName>
        <fullName evidence="5">HAD family hydrolase</fullName>
    </submittedName>
</protein>
<gene>
    <name evidence="5" type="ORF">JFN88_03230</name>
</gene>
<evidence type="ECO:0000313" key="5">
    <source>
        <dbReference type="EMBL" id="MBJ6360334.1"/>
    </source>
</evidence>
<dbReference type="InterPro" id="IPR023214">
    <property type="entry name" value="HAD_sf"/>
</dbReference>
<evidence type="ECO:0000256" key="3">
    <source>
        <dbReference type="ARBA" id="ARBA00022801"/>
    </source>
</evidence>
<dbReference type="Pfam" id="PF13419">
    <property type="entry name" value="HAD_2"/>
    <property type="match status" value="1"/>
</dbReference>
<sequence length="220" mass="25257">MQDIQAILFDLDNTLLDRSVTFRRFTNAFLATHLPHLNETEELADRIIDLDQDGYTDKRLLFSQLLEELPWGQKPELYELMEFYKSEYVRNAVLMDQAIEVLGQLRAKYKTGMITNGQTLIQYGKIDQLQLGSHFDTIIVSEEAGVKKPDAKIFELAMNRLNVKPENCIFVGDHPVNDIEGAAAVGMNAVWIQVNQPWREDVKAKPLHTIRKLTELLEVL</sequence>
<keyword evidence="3 5" id="KW-0378">Hydrolase</keyword>
<dbReference type="NCBIfam" id="TIGR01509">
    <property type="entry name" value="HAD-SF-IA-v3"/>
    <property type="match status" value="1"/>
</dbReference>
<evidence type="ECO:0000256" key="2">
    <source>
        <dbReference type="ARBA" id="ARBA00022723"/>
    </source>
</evidence>
<keyword evidence="6" id="KW-1185">Reference proteome</keyword>
<dbReference type="EMBL" id="JAELUP010000006">
    <property type="protein sequence ID" value="MBJ6360334.1"/>
    <property type="molecule type" value="Genomic_DNA"/>
</dbReference>
<keyword evidence="4" id="KW-0460">Magnesium</keyword>
<evidence type="ECO:0000256" key="4">
    <source>
        <dbReference type="ARBA" id="ARBA00022842"/>
    </source>
</evidence>
<dbReference type="RefSeq" id="WP_199017858.1">
    <property type="nucleotide sequence ID" value="NZ_JAELUP010000006.1"/>
</dbReference>
<name>A0A934J2F5_9BACL</name>
<dbReference type="InterPro" id="IPR006439">
    <property type="entry name" value="HAD-SF_hydro_IA"/>
</dbReference>
<reference evidence="5" key="1">
    <citation type="submission" date="2020-12" db="EMBL/GenBank/DDBJ databases">
        <authorList>
            <person name="Huq M.A."/>
        </authorList>
    </citation>
    <scope>NUCLEOTIDE SEQUENCE</scope>
    <source>
        <strain evidence="5">MAHUQ-46</strain>
    </source>
</reference>
<dbReference type="PANTHER" id="PTHR46470">
    <property type="entry name" value="N-ACYLNEURAMINATE-9-PHOSPHATASE"/>
    <property type="match status" value="1"/>
</dbReference>
<keyword evidence="2" id="KW-0479">Metal-binding</keyword>
<accession>A0A934J2F5</accession>
<dbReference type="InterPro" id="IPR041492">
    <property type="entry name" value="HAD_2"/>
</dbReference>
<dbReference type="Proteomes" id="UP000640274">
    <property type="component" value="Unassembled WGS sequence"/>
</dbReference>
<dbReference type="NCBIfam" id="TIGR01549">
    <property type="entry name" value="HAD-SF-IA-v1"/>
    <property type="match status" value="1"/>
</dbReference>
<dbReference type="GO" id="GO:0044281">
    <property type="term" value="P:small molecule metabolic process"/>
    <property type="evidence" value="ECO:0007669"/>
    <property type="project" value="UniProtKB-ARBA"/>
</dbReference>
<dbReference type="GO" id="GO:0046872">
    <property type="term" value="F:metal ion binding"/>
    <property type="evidence" value="ECO:0007669"/>
    <property type="project" value="UniProtKB-KW"/>
</dbReference>
<comment type="cofactor">
    <cofactor evidence="1">
        <name>Mg(2+)</name>
        <dbReference type="ChEBI" id="CHEBI:18420"/>
    </cofactor>
</comment>
<dbReference type="SUPFAM" id="SSF56784">
    <property type="entry name" value="HAD-like"/>
    <property type="match status" value="1"/>
</dbReference>
<proteinExistence type="predicted"/>
<dbReference type="InterPro" id="IPR051400">
    <property type="entry name" value="HAD-like_hydrolase"/>
</dbReference>
<dbReference type="GO" id="GO:0016791">
    <property type="term" value="F:phosphatase activity"/>
    <property type="evidence" value="ECO:0007669"/>
    <property type="project" value="TreeGrafter"/>
</dbReference>
<dbReference type="InterPro" id="IPR006549">
    <property type="entry name" value="HAD-SF_hydro_IIIA"/>
</dbReference>
<dbReference type="NCBIfam" id="TIGR01662">
    <property type="entry name" value="HAD-SF-IIIA"/>
    <property type="match status" value="1"/>
</dbReference>
<dbReference type="SFLD" id="SFLDG01129">
    <property type="entry name" value="C1.5:_HAD__Beta-PGM__Phosphata"/>
    <property type="match status" value="1"/>
</dbReference>
<dbReference type="Gene3D" id="3.40.50.1000">
    <property type="entry name" value="HAD superfamily/HAD-like"/>
    <property type="match status" value="1"/>
</dbReference>
<organism evidence="5 6">
    <name type="scientific">Paenibacillus roseus</name>
    <dbReference type="NCBI Taxonomy" id="2798579"/>
    <lineage>
        <taxon>Bacteria</taxon>
        <taxon>Bacillati</taxon>
        <taxon>Bacillota</taxon>
        <taxon>Bacilli</taxon>
        <taxon>Bacillales</taxon>
        <taxon>Paenibacillaceae</taxon>
        <taxon>Paenibacillus</taxon>
    </lineage>
</organism>
<comment type="caution">
    <text evidence="5">The sequence shown here is derived from an EMBL/GenBank/DDBJ whole genome shotgun (WGS) entry which is preliminary data.</text>
</comment>
<dbReference type="Gene3D" id="1.20.120.710">
    <property type="entry name" value="Haloacid dehalogenase hydrolase-like domain"/>
    <property type="match status" value="1"/>
</dbReference>